<evidence type="ECO:0000256" key="3">
    <source>
        <dbReference type="ARBA" id="ARBA00023027"/>
    </source>
</evidence>
<dbReference type="AlphaFoldDB" id="A0AAJ0F9E9"/>
<dbReference type="PANTHER" id="PTHR11085">
    <property type="entry name" value="NAD-DEPENDENT PROTEIN DEACYLASE SIRTUIN-5, MITOCHONDRIAL-RELATED"/>
    <property type="match status" value="1"/>
</dbReference>
<feature type="compositionally biased region" description="Basic and acidic residues" evidence="5">
    <location>
        <begin position="424"/>
        <end position="438"/>
    </location>
</feature>
<evidence type="ECO:0000259" key="6">
    <source>
        <dbReference type="PROSITE" id="PS50305"/>
    </source>
</evidence>
<evidence type="ECO:0000313" key="7">
    <source>
        <dbReference type="EMBL" id="KAK1759012.1"/>
    </source>
</evidence>
<feature type="compositionally biased region" description="Polar residues" evidence="5">
    <location>
        <begin position="838"/>
        <end position="850"/>
    </location>
</feature>
<feature type="compositionally biased region" description="Low complexity" evidence="5">
    <location>
        <begin position="232"/>
        <end position="242"/>
    </location>
</feature>
<keyword evidence="8" id="KW-1185">Reference proteome</keyword>
<dbReference type="Gene3D" id="3.40.50.1220">
    <property type="entry name" value="TPP-binding domain"/>
    <property type="match status" value="2"/>
</dbReference>
<gene>
    <name evidence="7" type="ORF">QBC47DRAFT_409808</name>
</gene>
<comment type="caution">
    <text evidence="4">Lacks conserved residue(s) required for the propagation of feature annotation.</text>
</comment>
<dbReference type="GO" id="GO:0070403">
    <property type="term" value="F:NAD+ binding"/>
    <property type="evidence" value="ECO:0007669"/>
    <property type="project" value="InterPro"/>
</dbReference>
<comment type="similarity">
    <text evidence="1">Belongs to the sirtuin family. Class I subfamily.</text>
</comment>
<dbReference type="PROSITE" id="PS50305">
    <property type="entry name" value="SIRTUIN"/>
    <property type="match status" value="1"/>
</dbReference>
<evidence type="ECO:0000256" key="5">
    <source>
        <dbReference type="SAM" id="MobiDB-lite"/>
    </source>
</evidence>
<dbReference type="EMBL" id="MU839828">
    <property type="protein sequence ID" value="KAK1759012.1"/>
    <property type="molecule type" value="Genomic_DNA"/>
</dbReference>
<evidence type="ECO:0000256" key="1">
    <source>
        <dbReference type="ARBA" id="ARBA00006924"/>
    </source>
</evidence>
<feature type="compositionally biased region" description="Basic residues" evidence="5">
    <location>
        <begin position="822"/>
        <end position="831"/>
    </location>
</feature>
<feature type="compositionally biased region" description="Basic and acidic residues" evidence="5">
    <location>
        <begin position="62"/>
        <end position="71"/>
    </location>
</feature>
<dbReference type="InterPro" id="IPR029035">
    <property type="entry name" value="DHS-like_NAD/FAD-binding_dom"/>
</dbReference>
<comment type="caution">
    <text evidence="7">The sequence shown here is derived from an EMBL/GenBank/DDBJ whole genome shotgun (WGS) entry which is preliminary data.</text>
</comment>
<dbReference type="InterPro" id="IPR050134">
    <property type="entry name" value="NAD-dep_sirtuin_deacylases"/>
</dbReference>
<dbReference type="InterPro" id="IPR003000">
    <property type="entry name" value="Sirtuin"/>
</dbReference>
<feature type="domain" description="Deacetylase sirtuin-type" evidence="6">
    <location>
        <begin position="7"/>
        <end position="691"/>
    </location>
</feature>
<dbReference type="InterPro" id="IPR026590">
    <property type="entry name" value="Ssirtuin_cat_dom"/>
</dbReference>
<feature type="compositionally biased region" description="Pro residues" evidence="5">
    <location>
        <begin position="974"/>
        <end position="984"/>
    </location>
</feature>
<evidence type="ECO:0000313" key="8">
    <source>
        <dbReference type="Proteomes" id="UP001239445"/>
    </source>
</evidence>
<protein>
    <recommendedName>
        <fullName evidence="6">Deacetylase sirtuin-type domain-containing protein</fullName>
    </recommendedName>
</protein>
<feature type="region of interest" description="Disordered" evidence="5">
    <location>
        <begin position="683"/>
        <end position="788"/>
    </location>
</feature>
<feature type="region of interest" description="Disordered" evidence="5">
    <location>
        <begin position="411"/>
        <end position="509"/>
    </location>
</feature>
<evidence type="ECO:0000256" key="4">
    <source>
        <dbReference type="PROSITE-ProRule" id="PRU00236"/>
    </source>
</evidence>
<feature type="compositionally biased region" description="Low complexity" evidence="5">
    <location>
        <begin position="274"/>
        <end position="309"/>
    </location>
</feature>
<feature type="compositionally biased region" description="Polar residues" evidence="5">
    <location>
        <begin position="480"/>
        <end position="495"/>
    </location>
</feature>
<name>A0AAJ0F9E9_9PEZI</name>
<accession>A0AAJ0F9E9</accession>
<dbReference type="PANTHER" id="PTHR11085:SF8">
    <property type="entry name" value="NAD-DEPENDENT HISTONE DEACETYLASE HST3"/>
    <property type="match status" value="1"/>
</dbReference>
<dbReference type="Pfam" id="PF02146">
    <property type="entry name" value="SIR2"/>
    <property type="match status" value="3"/>
</dbReference>
<feature type="region of interest" description="Disordered" evidence="5">
    <location>
        <begin position="1012"/>
        <end position="1031"/>
    </location>
</feature>
<feature type="region of interest" description="Disordered" evidence="5">
    <location>
        <begin position="59"/>
        <end position="309"/>
    </location>
</feature>
<dbReference type="GO" id="GO:0005634">
    <property type="term" value="C:nucleus"/>
    <property type="evidence" value="ECO:0007669"/>
    <property type="project" value="TreeGrafter"/>
</dbReference>
<feature type="compositionally biased region" description="Basic and acidic residues" evidence="5">
    <location>
        <begin position="767"/>
        <end position="788"/>
    </location>
</feature>
<keyword evidence="2" id="KW-0808">Transferase</keyword>
<proteinExistence type="inferred from homology"/>
<feature type="compositionally biased region" description="Basic and acidic residues" evidence="5">
    <location>
        <begin position="149"/>
        <end position="158"/>
    </location>
</feature>
<dbReference type="GO" id="GO:0017136">
    <property type="term" value="F:histone deacetylase activity, NAD-dependent"/>
    <property type="evidence" value="ECO:0007669"/>
    <property type="project" value="TreeGrafter"/>
</dbReference>
<organism evidence="7 8">
    <name type="scientific">Echria macrotheca</name>
    <dbReference type="NCBI Taxonomy" id="438768"/>
    <lineage>
        <taxon>Eukaryota</taxon>
        <taxon>Fungi</taxon>
        <taxon>Dikarya</taxon>
        <taxon>Ascomycota</taxon>
        <taxon>Pezizomycotina</taxon>
        <taxon>Sordariomycetes</taxon>
        <taxon>Sordariomycetidae</taxon>
        <taxon>Sordariales</taxon>
        <taxon>Schizotheciaceae</taxon>
        <taxon>Echria</taxon>
    </lineage>
</organism>
<feature type="region of interest" description="Disordered" evidence="5">
    <location>
        <begin position="969"/>
        <end position="989"/>
    </location>
</feature>
<feature type="compositionally biased region" description="Polar residues" evidence="5">
    <location>
        <begin position="741"/>
        <end position="751"/>
    </location>
</feature>
<feature type="region of interest" description="Disordered" evidence="5">
    <location>
        <begin position="807"/>
        <end position="951"/>
    </location>
</feature>
<reference evidence="7" key="1">
    <citation type="submission" date="2023-06" db="EMBL/GenBank/DDBJ databases">
        <title>Genome-scale phylogeny and comparative genomics of the fungal order Sordariales.</title>
        <authorList>
            <consortium name="Lawrence Berkeley National Laboratory"/>
            <person name="Hensen N."/>
            <person name="Bonometti L."/>
            <person name="Westerberg I."/>
            <person name="Brannstrom I.O."/>
            <person name="Guillou S."/>
            <person name="Cros-Aarteil S."/>
            <person name="Calhoun S."/>
            <person name="Haridas S."/>
            <person name="Kuo A."/>
            <person name="Mondo S."/>
            <person name="Pangilinan J."/>
            <person name="Riley R."/>
            <person name="Labutti K."/>
            <person name="Andreopoulos B."/>
            <person name="Lipzen A."/>
            <person name="Chen C."/>
            <person name="Yanf M."/>
            <person name="Daum C."/>
            <person name="Ng V."/>
            <person name="Clum A."/>
            <person name="Steindorff A."/>
            <person name="Ohm R."/>
            <person name="Martin F."/>
            <person name="Silar P."/>
            <person name="Natvig D."/>
            <person name="Lalanne C."/>
            <person name="Gautier V."/>
            <person name="Ament-Velasquez S.L."/>
            <person name="Kruys A."/>
            <person name="Hutchinson M.I."/>
            <person name="Powell A.J."/>
            <person name="Barry K."/>
            <person name="Miller A.N."/>
            <person name="Grigoriev I.V."/>
            <person name="Debuchy R."/>
            <person name="Gladieux P."/>
            <person name="Thoren M.H."/>
            <person name="Johannesson H."/>
        </authorList>
    </citation>
    <scope>NUCLEOTIDE SEQUENCE</scope>
    <source>
        <strain evidence="7">PSN4</strain>
    </source>
</reference>
<dbReference type="SUPFAM" id="SSF52467">
    <property type="entry name" value="DHS-like NAD/FAD-binding domain"/>
    <property type="match status" value="1"/>
</dbReference>
<sequence length="1074" mass="115872">MPTTHVEPGSQDLLQEIATTLWKSRKVVVITGAGISTNSGIPDFRSENGLYSLIQAQFDAAASRDDARSNEDADESDVASEPERHAKRRKIAREESLAVFPKLFRSAPRSNEPPTQIVSEEAQEVKLDTIEVAPGSPQKDASTSQKKAGPREEPRVEDEIVVGVSEEREQGPRLPSIPPTADLDECVAGSSQTARGVARTPLLSPRPSSGTSGPVEMDIDQFTSGPTIHVISSPPSLSLGPPIDSTDHEPPRTVLSSPLSSPPPYLSDPFQEYSQQSSSPLPQSPSQDDSSSSQSSQSHSSSSASTPLLTSQTSFASSASRTSLPNLKGKDLFDAQIWSCPTKTSVFYTFATTLRQKVRTAEPTNSHRFVSVLRDARKLVRCYTQNIDQLEERVGLATSLALGAGTRYRFSTRAGRNSGGSKVPTKDTETPDQKDTPSDSHPASRPSESDATEPSTKDVPIGDPETLDSNPTDVDGGTNEGSSSQDSTSGANESSGNGPPTDGPPPPGPNRGVECVCLHGSLAELRCFACGRTSTWDDEERLADTMAGRQPTCPHCAGATAARQERGKRALGVGKLRPDIVLYGEEHPHAHLISPIIQHDLSLGPDMLLILGTSMRVHGLKVLVREFAKAVHDRGGKVVFVNFTKPPDSVWSDVIDYWVQWDCDAWVGDLRERKPALFLPPGTVLETEKSKPAKTSRKSGGPEGAKQRDSGQAPPGEKKIGRRPKKPPPTESDEILVGGSEQPSSPNNTQLVEVKAPASRPLRPPRARREPRYNPDAKRPAAVRDDRFNGAYLVRKIGFELRRITGAATTEDIPTSQPAARAKTRVKRARKSAPAVLESQTSAVPQSEESPATIVELPGLRPQPSFQQLPRFPPQGFFHQLPAPAPQVSLQSLPGPAPQASLQPPPGPTPQVSLQQLPSPAPKVEMQPPSTHSVDQDDSISAAVKNRKRKRTVTWKKIHGVETPVALEDEVKPPILPPPPPTALPGPASLLSLSQQAPSLEMPPVKLPKLMMHADTSPRPKPKPLEPAPTPFQNPFFFSDPLWKHFAYPCSPTAQLRREEQEAVTALSSMSGRF</sequence>
<keyword evidence="3" id="KW-0520">NAD</keyword>
<evidence type="ECO:0000256" key="2">
    <source>
        <dbReference type="ARBA" id="ARBA00022679"/>
    </source>
</evidence>
<feature type="compositionally biased region" description="Polar residues" evidence="5">
    <location>
        <begin position="108"/>
        <end position="118"/>
    </location>
</feature>
<dbReference type="Proteomes" id="UP001239445">
    <property type="component" value="Unassembled WGS sequence"/>
</dbReference>